<feature type="non-terminal residue" evidence="1">
    <location>
        <position position="73"/>
    </location>
</feature>
<organism evidence="1 2">
    <name type="scientific">Aduncisulcus paluster</name>
    <dbReference type="NCBI Taxonomy" id="2918883"/>
    <lineage>
        <taxon>Eukaryota</taxon>
        <taxon>Metamonada</taxon>
        <taxon>Carpediemonas-like organisms</taxon>
        <taxon>Aduncisulcus</taxon>
    </lineage>
</organism>
<comment type="caution">
    <text evidence="1">The sequence shown here is derived from an EMBL/GenBank/DDBJ whole genome shotgun (WGS) entry which is preliminary data.</text>
</comment>
<protein>
    <submittedName>
        <fullName evidence="1">Uncharacterized protein</fullName>
    </submittedName>
</protein>
<dbReference type="EMBL" id="BQXS01008491">
    <property type="protein sequence ID" value="GKT29939.1"/>
    <property type="molecule type" value="Genomic_DNA"/>
</dbReference>
<sequence length="73" mass="8071">MSQVDHFTPVGAEKGLSVQAFFQFIQGLVAVAGKNAFLCVNHDLAFLDPAEDYVGWLQPQNSSTGFYRNSQDF</sequence>
<dbReference type="Proteomes" id="UP001057375">
    <property type="component" value="Unassembled WGS sequence"/>
</dbReference>
<gene>
    <name evidence="1" type="ORF">ADUPG1_005347</name>
</gene>
<name>A0ABQ5KF97_9EUKA</name>
<proteinExistence type="predicted"/>
<keyword evidence="2" id="KW-1185">Reference proteome</keyword>
<evidence type="ECO:0000313" key="2">
    <source>
        <dbReference type="Proteomes" id="UP001057375"/>
    </source>
</evidence>
<evidence type="ECO:0000313" key="1">
    <source>
        <dbReference type="EMBL" id="GKT29939.1"/>
    </source>
</evidence>
<reference evidence="1" key="1">
    <citation type="submission" date="2022-03" db="EMBL/GenBank/DDBJ databases">
        <title>Draft genome sequence of Aduncisulcus paluster, a free-living microaerophilic Fornicata.</title>
        <authorList>
            <person name="Yuyama I."/>
            <person name="Kume K."/>
            <person name="Tamura T."/>
            <person name="Inagaki Y."/>
            <person name="Hashimoto T."/>
        </authorList>
    </citation>
    <scope>NUCLEOTIDE SEQUENCE</scope>
    <source>
        <strain evidence="1">NY0171</strain>
    </source>
</reference>
<accession>A0ABQ5KF97</accession>